<dbReference type="RefSeq" id="WP_266011328.1">
    <property type="nucleotide sequence ID" value="NZ_JAPFQP010000001.1"/>
</dbReference>
<reference evidence="2" key="1">
    <citation type="submission" date="2022-11" db="EMBL/GenBank/DDBJ databases">
        <title>The characterization of three novel Bacteroidetes species and genomic analysis of their roles in tidal elemental geochemical cycles.</title>
        <authorList>
            <person name="Ma K.-J."/>
        </authorList>
    </citation>
    <scope>NUCLEOTIDE SEQUENCE</scope>
    <source>
        <strain evidence="2">M415</strain>
    </source>
</reference>
<protein>
    <submittedName>
        <fullName evidence="2">DUF1643 domain-containing protein</fullName>
    </submittedName>
</protein>
<dbReference type="Pfam" id="PF07799">
    <property type="entry name" value="DUF1643"/>
    <property type="match status" value="1"/>
</dbReference>
<feature type="compositionally biased region" description="Basic and acidic residues" evidence="1">
    <location>
        <begin position="163"/>
        <end position="178"/>
    </location>
</feature>
<sequence length="178" mass="20416">MKKPRPKSFRHLAGLKVTAVFSNCGKYRYLMEIKRVQETSGKQVCAIMLNPSIANENQADKSVQFLEKLIFEKPSAYFKDISELTIVNLFAHIQTRSFQGNPKQVGPLNDHYLQYAISKAHIALIAWGKTCGFPERQKVVMRFLEEFPEKPVLQTRSHPSRGTYKDFVHPFSTKEKGP</sequence>
<dbReference type="EMBL" id="JAPFQP010000001">
    <property type="protein sequence ID" value="MCX2718940.1"/>
    <property type="molecule type" value="Genomic_DNA"/>
</dbReference>
<keyword evidence="3" id="KW-1185">Reference proteome</keyword>
<proteinExistence type="predicted"/>
<dbReference type="Proteomes" id="UP001207116">
    <property type="component" value="Unassembled WGS sequence"/>
</dbReference>
<gene>
    <name evidence="2" type="ORF">OO016_04940</name>
</gene>
<organism evidence="2 3">
    <name type="scientific">Lentiprolixibacter aurantiacus</name>
    <dbReference type="NCBI Taxonomy" id="2993939"/>
    <lineage>
        <taxon>Bacteria</taxon>
        <taxon>Pseudomonadati</taxon>
        <taxon>Bacteroidota</taxon>
        <taxon>Flavobacteriia</taxon>
        <taxon>Flavobacteriales</taxon>
        <taxon>Flavobacteriaceae</taxon>
        <taxon>Lentiprolixibacter</taxon>
    </lineage>
</organism>
<feature type="region of interest" description="Disordered" evidence="1">
    <location>
        <begin position="154"/>
        <end position="178"/>
    </location>
</feature>
<evidence type="ECO:0000256" key="1">
    <source>
        <dbReference type="SAM" id="MobiDB-lite"/>
    </source>
</evidence>
<dbReference type="AlphaFoldDB" id="A0AAE3MJN3"/>
<comment type="caution">
    <text evidence="2">The sequence shown here is derived from an EMBL/GenBank/DDBJ whole genome shotgun (WGS) entry which is preliminary data.</text>
</comment>
<name>A0AAE3MJN3_9FLAO</name>
<dbReference type="InterPro" id="IPR012441">
    <property type="entry name" value="DUF1643"/>
</dbReference>
<evidence type="ECO:0000313" key="2">
    <source>
        <dbReference type="EMBL" id="MCX2718940.1"/>
    </source>
</evidence>
<accession>A0AAE3MJN3</accession>
<evidence type="ECO:0000313" key="3">
    <source>
        <dbReference type="Proteomes" id="UP001207116"/>
    </source>
</evidence>